<accession>A0ABD2P470</accession>
<name>A0ABD2P470_9CUCU</name>
<organism evidence="1 2">
    <name type="scientific">Cryptolaemus montrouzieri</name>
    <dbReference type="NCBI Taxonomy" id="559131"/>
    <lineage>
        <taxon>Eukaryota</taxon>
        <taxon>Metazoa</taxon>
        <taxon>Ecdysozoa</taxon>
        <taxon>Arthropoda</taxon>
        <taxon>Hexapoda</taxon>
        <taxon>Insecta</taxon>
        <taxon>Pterygota</taxon>
        <taxon>Neoptera</taxon>
        <taxon>Endopterygota</taxon>
        <taxon>Coleoptera</taxon>
        <taxon>Polyphaga</taxon>
        <taxon>Cucujiformia</taxon>
        <taxon>Coccinelloidea</taxon>
        <taxon>Coccinellidae</taxon>
        <taxon>Scymninae</taxon>
        <taxon>Scymnini</taxon>
        <taxon>Cryptolaemus</taxon>
    </lineage>
</organism>
<dbReference type="Gene3D" id="3.40.525.10">
    <property type="entry name" value="CRAL-TRIO lipid binding domain"/>
    <property type="match status" value="1"/>
</dbReference>
<dbReference type="Proteomes" id="UP001516400">
    <property type="component" value="Unassembled WGS sequence"/>
</dbReference>
<dbReference type="PANTHER" id="PTHR10174:SF222">
    <property type="entry name" value="GH10083P-RELATED"/>
    <property type="match status" value="1"/>
</dbReference>
<dbReference type="AlphaFoldDB" id="A0ABD2P470"/>
<keyword evidence="2" id="KW-1185">Reference proteome</keyword>
<dbReference type="InterPro" id="IPR036865">
    <property type="entry name" value="CRAL-TRIO_dom_sf"/>
</dbReference>
<proteinExistence type="predicted"/>
<dbReference type="PANTHER" id="PTHR10174">
    <property type="entry name" value="ALPHA-TOCOPHEROL TRANSFER PROTEIN-RELATED"/>
    <property type="match status" value="1"/>
</dbReference>
<dbReference type="InterPro" id="IPR036273">
    <property type="entry name" value="CRAL/TRIO_N_dom_sf"/>
</dbReference>
<gene>
    <name evidence="1" type="ORF">HHI36_000053</name>
</gene>
<reference evidence="1 2" key="1">
    <citation type="journal article" date="2021" name="BMC Biol.">
        <title>Horizontally acquired antibacterial genes associated with adaptive radiation of ladybird beetles.</title>
        <authorList>
            <person name="Li H.S."/>
            <person name="Tang X.F."/>
            <person name="Huang Y.H."/>
            <person name="Xu Z.Y."/>
            <person name="Chen M.L."/>
            <person name="Du X.Y."/>
            <person name="Qiu B.Y."/>
            <person name="Chen P.T."/>
            <person name="Zhang W."/>
            <person name="Slipinski A."/>
            <person name="Escalona H.E."/>
            <person name="Waterhouse R.M."/>
            <person name="Zwick A."/>
            <person name="Pang H."/>
        </authorList>
    </citation>
    <scope>NUCLEOTIDE SEQUENCE [LARGE SCALE GENOMIC DNA]</scope>
    <source>
        <strain evidence="1">SYSU2018</strain>
    </source>
</reference>
<sequence>MMKPTDLSVFRDEIFAKHQKSDIDLQNDLTILKEWMKKQPHLPMDKLEDGFLEVQLLKNKFSIEKTKSKIENYCTVKANKNYRYFYEDYPTSPSKETAYYVPIPKLTDNYERILLGKIDDPEQWDVERECSNVLILREFLMRFDYNEGEIFIMDYSTCSTAKILSMLRANILADTFNVIFIFVYEDVEKFKEKFPSRYLPKEYGGELESLDEIKADLDKLYSENRDELNEYVNTKSREDLRLENSKEQEMQGTFRNLKID</sequence>
<evidence type="ECO:0008006" key="3">
    <source>
        <dbReference type="Google" id="ProtNLM"/>
    </source>
</evidence>
<evidence type="ECO:0000313" key="1">
    <source>
        <dbReference type="EMBL" id="KAL3285522.1"/>
    </source>
</evidence>
<dbReference type="Gene3D" id="1.20.5.1200">
    <property type="entry name" value="Alpha-tocopherol transfer"/>
    <property type="match status" value="1"/>
</dbReference>
<dbReference type="EMBL" id="JABFTP020000185">
    <property type="protein sequence ID" value="KAL3285522.1"/>
    <property type="molecule type" value="Genomic_DNA"/>
</dbReference>
<comment type="caution">
    <text evidence="1">The sequence shown here is derived from an EMBL/GenBank/DDBJ whole genome shotgun (WGS) entry which is preliminary data.</text>
</comment>
<evidence type="ECO:0000313" key="2">
    <source>
        <dbReference type="Proteomes" id="UP001516400"/>
    </source>
</evidence>
<protein>
    <recommendedName>
        <fullName evidence="3">CRAL-TRIO domain-containing protein</fullName>
    </recommendedName>
</protein>
<dbReference type="SUPFAM" id="SSF46938">
    <property type="entry name" value="CRAL/TRIO N-terminal domain"/>
    <property type="match status" value="1"/>
</dbReference>
<dbReference type="SUPFAM" id="SSF52087">
    <property type="entry name" value="CRAL/TRIO domain"/>
    <property type="match status" value="1"/>
</dbReference>